<keyword evidence="4" id="KW-1185">Reference proteome</keyword>
<dbReference type="OrthoDB" id="2014962at2759"/>
<name>A0A9D4ZHG6_ADICA</name>
<feature type="compositionally biased region" description="Low complexity" evidence="2">
    <location>
        <begin position="35"/>
        <end position="63"/>
    </location>
</feature>
<feature type="compositionally biased region" description="Polar residues" evidence="2">
    <location>
        <begin position="95"/>
        <end position="106"/>
    </location>
</feature>
<keyword evidence="1" id="KW-0175">Coiled coil</keyword>
<dbReference type="PANTHER" id="PTHR31762:SF10">
    <property type="entry name" value="FAS-BINDING FACTOR-LIKE PROTEIN"/>
    <property type="match status" value="1"/>
</dbReference>
<feature type="region of interest" description="Disordered" evidence="2">
    <location>
        <begin position="349"/>
        <end position="369"/>
    </location>
</feature>
<evidence type="ECO:0008006" key="5">
    <source>
        <dbReference type="Google" id="ProtNLM"/>
    </source>
</evidence>
<protein>
    <recommendedName>
        <fullName evidence="5">Coiled-coil domain-containing protein SCD2</fullName>
    </recommendedName>
</protein>
<gene>
    <name evidence="3" type="ORF">GOP47_0009774</name>
</gene>
<evidence type="ECO:0000313" key="3">
    <source>
        <dbReference type="EMBL" id="KAI5075698.1"/>
    </source>
</evidence>
<dbReference type="AlphaFoldDB" id="A0A9D4ZHG6"/>
<evidence type="ECO:0000256" key="2">
    <source>
        <dbReference type="SAM" id="MobiDB-lite"/>
    </source>
</evidence>
<feature type="compositionally biased region" description="Polar residues" evidence="2">
    <location>
        <begin position="14"/>
        <end position="24"/>
    </location>
</feature>
<organism evidence="3 4">
    <name type="scientific">Adiantum capillus-veneris</name>
    <name type="common">Maidenhair fern</name>
    <dbReference type="NCBI Taxonomy" id="13818"/>
    <lineage>
        <taxon>Eukaryota</taxon>
        <taxon>Viridiplantae</taxon>
        <taxon>Streptophyta</taxon>
        <taxon>Embryophyta</taxon>
        <taxon>Tracheophyta</taxon>
        <taxon>Polypodiopsida</taxon>
        <taxon>Polypodiidae</taxon>
        <taxon>Polypodiales</taxon>
        <taxon>Pteridineae</taxon>
        <taxon>Pteridaceae</taxon>
        <taxon>Vittarioideae</taxon>
        <taxon>Adiantum</taxon>
    </lineage>
</organism>
<proteinExistence type="predicted"/>
<dbReference type="GO" id="GO:0000911">
    <property type="term" value="P:cytokinesis by cell plate formation"/>
    <property type="evidence" value="ECO:0007669"/>
    <property type="project" value="InterPro"/>
</dbReference>
<evidence type="ECO:0000256" key="1">
    <source>
        <dbReference type="SAM" id="Coils"/>
    </source>
</evidence>
<feature type="region of interest" description="Disordered" evidence="2">
    <location>
        <begin position="1"/>
        <end position="152"/>
    </location>
</feature>
<comment type="caution">
    <text evidence="3">The sequence shown here is derived from an EMBL/GenBank/DDBJ whole genome shotgun (WGS) entry which is preliminary data.</text>
</comment>
<sequence length="538" mass="59771">MDRDRYGSPLMARQRSNASSSSGESPVHPAARQLRAGAPGAGSRRAPNYTAKAAAARLAQAMASQSNDDEEDDEPGFAFPSRFPTGRAPSPLLGRNTSENSASTPWSTSTGRTSMTRPPTPTSTLSPMPSNKSRQPPASVVTAPLDNDTSRFGRFSQSLLDDKRETASLHDKIDQLEEEKEDLVNQLRAVEDKWKDADARAKLLEKQVANLGEGVSLEARLISRKEAALKQREAALKAAKESKDARDDEIAALRLEVEAARDEAASATEQARNAENETHSLRTMTHRMILTQEEMEEVVLKRCWLARYWGLCVKYGIHAEIAGPKHEYWSSFAPLPLEVVLSASQKAREEPYRDEQNGNMGSNFEKRVKSPRDLHDISGEGNIETMLSVEKGLRELASLKVEDAIMLAMAQQRRPSPSRVGQAFLENTSLKGIDSARLGESFDLSADEIDDTQFKQAWLVYFWRRAKTSAVEEDMADERLQYWISRSSQSSTFQDGVDVDRGLVEMRRLGIENQLWEASRREIQEASLKASSGTDAEI</sequence>
<evidence type="ECO:0000313" key="4">
    <source>
        <dbReference type="Proteomes" id="UP000886520"/>
    </source>
</evidence>
<feature type="coiled-coil region" evidence="1">
    <location>
        <begin position="159"/>
        <end position="277"/>
    </location>
</feature>
<dbReference type="Proteomes" id="UP000886520">
    <property type="component" value="Chromosome 9"/>
</dbReference>
<accession>A0A9D4ZHG6</accession>
<dbReference type="InterPro" id="IPR040321">
    <property type="entry name" value="SCD2-like"/>
</dbReference>
<dbReference type="PANTHER" id="PTHR31762">
    <property type="entry name" value="FAS-BINDING FACTOR-LIKE PROTEIN"/>
    <property type="match status" value="1"/>
</dbReference>
<reference evidence="3" key="1">
    <citation type="submission" date="2021-01" db="EMBL/GenBank/DDBJ databases">
        <title>Adiantum capillus-veneris genome.</title>
        <authorList>
            <person name="Fang Y."/>
            <person name="Liao Q."/>
        </authorList>
    </citation>
    <scope>NUCLEOTIDE SEQUENCE</scope>
    <source>
        <strain evidence="3">H3</strain>
        <tissue evidence="3">Leaf</tissue>
    </source>
</reference>
<dbReference type="EMBL" id="JABFUD020000009">
    <property type="protein sequence ID" value="KAI5075698.1"/>
    <property type="molecule type" value="Genomic_DNA"/>
</dbReference>
<feature type="compositionally biased region" description="Low complexity" evidence="2">
    <location>
        <begin position="107"/>
        <end position="130"/>
    </location>
</feature>